<evidence type="ECO:0000256" key="1">
    <source>
        <dbReference type="SAM" id="SignalP"/>
    </source>
</evidence>
<proteinExistence type="predicted"/>
<feature type="signal peptide" evidence="1">
    <location>
        <begin position="1"/>
        <end position="18"/>
    </location>
</feature>
<accession>A0ABW1EAK2</accession>
<evidence type="ECO:0000313" key="3">
    <source>
        <dbReference type="Proteomes" id="UP001596091"/>
    </source>
</evidence>
<protein>
    <recommendedName>
        <fullName evidence="4">DUF3494 domain-containing protein</fullName>
    </recommendedName>
</protein>
<reference evidence="3" key="1">
    <citation type="journal article" date="2019" name="Int. J. Syst. Evol. Microbiol.">
        <title>The Global Catalogue of Microorganisms (GCM) 10K type strain sequencing project: providing services to taxonomists for standard genome sequencing and annotation.</title>
        <authorList>
            <consortium name="The Broad Institute Genomics Platform"/>
            <consortium name="The Broad Institute Genome Sequencing Center for Infectious Disease"/>
            <person name="Wu L."/>
            <person name="Ma J."/>
        </authorList>
    </citation>
    <scope>NUCLEOTIDE SEQUENCE [LARGE SCALE GENOMIC DNA]</scope>
    <source>
        <strain evidence="3">JCM 4087</strain>
    </source>
</reference>
<dbReference type="RefSeq" id="WP_263334450.1">
    <property type="nucleotide sequence ID" value="NZ_JAGSYH010000002.1"/>
</dbReference>
<evidence type="ECO:0000313" key="2">
    <source>
        <dbReference type="EMBL" id="MFC5861093.1"/>
    </source>
</evidence>
<dbReference type="EMBL" id="JBHSPH010000001">
    <property type="protein sequence ID" value="MFC5861093.1"/>
    <property type="molecule type" value="Genomic_DNA"/>
</dbReference>
<evidence type="ECO:0008006" key="4">
    <source>
        <dbReference type="Google" id="ProtNLM"/>
    </source>
</evidence>
<feature type="chain" id="PRO_5045338682" description="DUF3494 domain-containing protein" evidence="1">
    <location>
        <begin position="19"/>
        <end position="706"/>
    </location>
</feature>
<sequence length="706" mass="71935">MKKLVWFVLSLCCASAMAQVAVSPWKSPHVTFSDQNGVPLAGGCVFTYLGGTSTQEATYTDSTGNTPNANPVILDASGSANIWLGPVNYKFAIWSNGGINCASGALQWTVDEVPGNVFNNVVISGGTWTGGTITGAAISGGTITGTAITDSTIDSSPVGQTTPSTGSFTSLASGLDAMTFSSTPVFNAGSYGYFTMTLTNNVTSSTITGGLNGQELTWNICQNGTGQTIGGITTGFTFAWPTNLLNAPPINPILNSCTIVNAYGNGGFWYVESYTPQVVYGNFDTVPYSATPIFPAASYSNFAITLTGNVASSTLTGGVMGQIVTLDICQNGTGGNTFVWPTNLLNAPTVSAGASSCTGATAVYNGTNWQVVANSSVTSTTPLTGNLDTIPFTATPIFSTQNFSSFAMTLSGNVTSSSISGGVSGQLISIVLTQGSSSASGPGSAPTFSTLTTGGNLPGTTTYYAKCTWLTGTQESLPSSEASETTGSGATNSITWNCPVGAGVTGYKFYIGTGTGAENYWFTTSSASYIQIGVPSTGTPGLPPTSSTYTVSWPANLINPPVMANGLGATTGLIALYNGTNWVTVGTSGSGSNSVQCSGGNCYRANTDGSYEEWGTTPTFGGQDGGSFSMTWPHAFTNLASITAVFSPTQCDSGGPSTCAANPGGSSNNIYACFIETASLTAPTVVYSSSNTVTSPAACYFHVIGY</sequence>
<keyword evidence="1" id="KW-0732">Signal</keyword>
<organism evidence="2 3">
    <name type="scientific">Acidicapsa dinghuensis</name>
    <dbReference type="NCBI Taxonomy" id="2218256"/>
    <lineage>
        <taxon>Bacteria</taxon>
        <taxon>Pseudomonadati</taxon>
        <taxon>Acidobacteriota</taxon>
        <taxon>Terriglobia</taxon>
        <taxon>Terriglobales</taxon>
        <taxon>Acidobacteriaceae</taxon>
        <taxon>Acidicapsa</taxon>
    </lineage>
</organism>
<comment type="caution">
    <text evidence="2">The sequence shown here is derived from an EMBL/GenBank/DDBJ whole genome shotgun (WGS) entry which is preliminary data.</text>
</comment>
<keyword evidence="3" id="KW-1185">Reference proteome</keyword>
<gene>
    <name evidence="2" type="ORF">ACFPT7_02180</name>
</gene>
<dbReference type="Proteomes" id="UP001596091">
    <property type="component" value="Unassembled WGS sequence"/>
</dbReference>
<name>A0ABW1EAK2_9BACT</name>